<organism evidence="1 2">
    <name type="scientific">Halostagnicola kamekurae</name>
    <dbReference type="NCBI Taxonomy" id="619731"/>
    <lineage>
        <taxon>Archaea</taxon>
        <taxon>Methanobacteriati</taxon>
        <taxon>Methanobacteriota</taxon>
        <taxon>Stenosarchaea group</taxon>
        <taxon>Halobacteria</taxon>
        <taxon>Halobacteriales</taxon>
        <taxon>Natrialbaceae</taxon>
        <taxon>Halostagnicola</taxon>
    </lineage>
</organism>
<accession>A0A1I6U9J5</accession>
<evidence type="ECO:0000313" key="1">
    <source>
        <dbReference type="EMBL" id="SFS98113.1"/>
    </source>
</evidence>
<evidence type="ECO:0000313" key="2">
    <source>
        <dbReference type="Proteomes" id="UP000199199"/>
    </source>
</evidence>
<protein>
    <submittedName>
        <fullName evidence="1">Uncharacterized protein</fullName>
    </submittedName>
</protein>
<dbReference type="AlphaFoldDB" id="A0A1I6U9J5"/>
<reference evidence="2" key="1">
    <citation type="submission" date="2016-10" db="EMBL/GenBank/DDBJ databases">
        <authorList>
            <person name="Varghese N."/>
            <person name="Submissions S."/>
        </authorList>
    </citation>
    <scope>NUCLEOTIDE SEQUENCE [LARGE SCALE GENOMIC DNA]</scope>
    <source>
        <strain evidence="2">DSM 22427</strain>
    </source>
</reference>
<dbReference type="EMBL" id="FOZS01000004">
    <property type="protein sequence ID" value="SFS98113.1"/>
    <property type="molecule type" value="Genomic_DNA"/>
</dbReference>
<keyword evidence="2" id="KW-1185">Reference proteome</keyword>
<name>A0A1I6U9J5_9EURY</name>
<gene>
    <name evidence="1" type="ORF">SAMN04488556_3660</name>
</gene>
<sequence>MVSVLEYLRTAVYIGIFDSDGLMAVASPAPGYTVVA</sequence>
<dbReference type="Proteomes" id="UP000199199">
    <property type="component" value="Unassembled WGS sequence"/>
</dbReference>
<proteinExistence type="predicted"/>